<protein>
    <submittedName>
        <fullName evidence="1">Uncharacterized protein</fullName>
    </submittedName>
</protein>
<dbReference type="Proteomes" id="UP000186110">
    <property type="component" value="Chromosome"/>
</dbReference>
<dbReference type="KEGG" id="rsb:RS694_10585"/>
<evidence type="ECO:0000313" key="1">
    <source>
        <dbReference type="EMBL" id="APW42936.1"/>
    </source>
</evidence>
<dbReference type="RefSeq" id="WP_029709014.1">
    <property type="nucleotide sequence ID" value="NZ_CP019239.1"/>
</dbReference>
<gene>
    <name evidence="1" type="ORF">RS694_10585</name>
</gene>
<accession>A0A1P8KAA3</accession>
<dbReference type="EMBL" id="CP019239">
    <property type="protein sequence ID" value="APW42936.1"/>
    <property type="molecule type" value="Genomic_DNA"/>
</dbReference>
<organism evidence="1 2">
    <name type="scientific">Rhodoferax saidenbachensis</name>
    <dbReference type="NCBI Taxonomy" id="1484693"/>
    <lineage>
        <taxon>Bacteria</taxon>
        <taxon>Pseudomonadati</taxon>
        <taxon>Pseudomonadota</taxon>
        <taxon>Betaproteobacteria</taxon>
        <taxon>Burkholderiales</taxon>
        <taxon>Comamonadaceae</taxon>
        <taxon>Rhodoferax</taxon>
    </lineage>
</organism>
<name>A0A1P8KAA3_9BURK</name>
<reference evidence="1 2" key="1">
    <citation type="submission" date="2017-01" db="EMBL/GenBank/DDBJ databases">
        <authorList>
            <person name="Mah S.A."/>
            <person name="Swanson W.J."/>
            <person name="Moy G.W."/>
            <person name="Vacquier V.D."/>
        </authorList>
    </citation>
    <scope>NUCLEOTIDE SEQUENCE [LARGE SCALE GENOMIC DNA]</scope>
    <source>
        <strain evidence="1 2">DSM 22694</strain>
    </source>
</reference>
<proteinExistence type="predicted"/>
<dbReference type="AlphaFoldDB" id="A0A1P8KAA3"/>
<evidence type="ECO:0000313" key="2">
    <source>
        <dbReference type="Proteomes" id="UP000186110"/>
    </source>
</evidence>
<keyword evidence="2" id="KW-1185">Reference proteome</keyword>
<sequence>MTWSNALRAAALCLSRREDSCAQARGFAAKASSNGVHAQVLPQDLLHWGFNQLLGTLDSVVVERLAGR</sequence>